<dbReference type="AlphaFoldDB" id="A0A258FH80"/>
<evidence type="ECO:0000313" key="2">
    <source>
        <dbReference type="Proteomes" id="UP000215595"/>
    </source>
</evidence>
<gene>
    <name evidence="1" type="ORF">B7Z01_12660</name>
</gene>
<sequence length="171" mass="17180">MFAQRKLPYQPRSTPGARSGYRLAPIRARAGLAMRRAMSFGAMPDAEAVLRASGLSLAPVSVGDEGLSVGGTSILATASPADIDSGALKALVVPAGNVDETSQAALDDLIIRAGTKGAPVFAFGEGVATTLRALGKPTGPYRESVAVVVTGDTVESLADTSALAVAAGRVG</sequence>
<reference evidence="1 2" key="1">
    <citation type="submission" date="2017-03" db="EMBL/GenBank/DDBJ databases">
        <title>Lifting the veil on microbial sulfur biogeochemistry in mining wastewaters.</title>
        <authorList>
            <person name="Kantor R.S."/>
            <person name="Colenbrander Nelson T."/>
            <person name="Marshall S."/>
            <person name="Bennett D."/>
            <person name="Apte S."/>
            <person name="Camacho D."/>
            <person name="Thomas B.C."/>
            <person name="Warren L.A."/>
            <person name="Banfield J.F."/>
        </authorList>
    </citation>
    <scope>NUCLEOTIDE SEQUENCE [LARGE SCALE GENOMIC DNA]</scope>
    <source>
        <strain evidence="1">32-69-9</strain>
    </source>
</reference>
<evidence type="ECO:0000313" key="1">
    <source>
        <dbReference type="EMBL" id="OYX31398.1"/>
    </source>
</evidence>
<dbReference type="EMBL" id="NCEB01000032">
    <property type="protein sequence ID" value="OYX31398.1"/>
    <property type="molecule type" value="Genomic_DNA"/>
</dbReference>
<organism evidence="1 2">
    <name type="scientific">Brevundimonas subvibrioides</name>
    <dbReference type="NCBI Taxonomy" id="74313"/>
    <lineage>
        <taxon>Bacteria</taxon>
        <taxon>Pseudomonadati</taxon>
        <taxon>Pseudomonadota</taxon>
        <taxon>Alphaproteobacteria</taxon>
        <taxon>Caulobacterales</taxon>
        <taxon>Caulobacteraceae</taxon>
        <taxon>Brevundimonas</taxon>
    </lineage>
</organism>
<accession>A0A258FH80</accession>
<dbReference type="SUPFAM" id="SSF52317">
    <property type="entry name" value="Class I glutamine amidotransferase-like"/>
    <property type="match status" value="1"/>
</dbReference>
<dbReference type="Proteomes" id="UP000215595">
    <property type="component" value="Unassembled WGS sequence"/>
</dbReference>
<comment type="caution">
    <text evidence="1">The sequence shown here is derived from an EMBL/GenBank/DDBJ whole genome shotgun (WGS) entry which is preliminary data.</text>
</comment>
<proteinExistence type="predicted"/>
<name>A0A258FH80_9CAUL</name>
<protein>
    <submittedName>
        <fullName evidence="1">Uncharacterized protein</fullName>
    </submittedName>
</protein>
<dbReference type="InterPro" id="IPR029062">
    <property type="entry name" value="Class_I_gatase-like"/>
</dbReference>